<name>A0AA97I498_9MICO</name>
<evidence type="ECO:0000313" key="4">
    <source>
        <dbReference type="Proteomes" id="UP001305498"/>
    </source>
</evidence>
<evidence type="ECO:0000313" key="3">
    <source>
        <dbReference type="EMBL" id="WOF22381.1"/>
    </source>
</evidence>
<dbReference type="Proteomes" id="UP001305498">
    <property type="component" value="Chromosome"/>
</dbReference>
<dbReference type="PIRSF" id="PIRSF016719">
    <property type="entry name" value="UCP016719"/>
    <property type="match status" value="1"/>
</dbReference>
<dbReference type="EMBL" id="CP118157">
    <property type="protein sequence ID" value="WOF22381.1"/>
    <property type="molecule type" value="Genomic_DNA"/>
</dbReference>
<gene>
    <name evidence="3" type="ORF">N8K70_13435</name>
</gene>
<dbReference type="AlphaFoldDB" id="A0AA97I498"/>
<dbReference type="Pfam" id="PF07075">
    <property type="entry name" value="NamZ_N"/>
    <property type="match status" value="1"/>
</dbReference>
<dbReference type="InterPro" id="IPR008302">
    <property type="entry name" value="NamZ"/>
</dbReference>
<dbReference type="PANTHER" id="PTHR42915:SF1">
    <property type="entry name" value="PEPTIDOGLYCAN BETA-N-ACETYLMURAMIDASE NAMZ"/>
    <property type="match status" value="1"/>
</dbReference>
<protein>
    <submittedName>
        <fullName evidence="3">DUF1343 domain-containing protein</fullName>
    </submittedName>
</protein>
<organism evidence="3 4">
    <name type="scientific">Microbacterium betulae</name>
    <dbReference type="NCBI Taxonomy" id="2981139"/>
    <lineage>
        <taxon>Bacteria</taxon>
        <taxon>Bacillati</taxon>
        <taxon>Actinomycetota</taxon>
        <taxon>Actinomycetes</taxon>
        <taxon>Micrococcales</taxon>
        <taxon>Microbacteriaceae</taxon>
        <taxon>Microbacterium</taxon>
    </lineage>
</organism>
<dbReference type="PANTHER" id="PTHR42915">
    <property type="entry name" value="HYPOTHETICAL 460 KDA PROTEIN IN FEUA-SIGW INTERGENIC REGION [PRECURSOR]"/>
    <property type="match status" value="1"/>
</dbReference>
<dbReference type="Gene3D" id="3.40.50.12170">
    <property type="entry name" value="Uncharacterised protein PF07075, DUF1343"/>
    <property type="match status" value="1"/>
</dbReference>
<dbReference type="Gene3D" id="3.90.1150.140">
    <property type="match status" value="1"/>
</dbReference>
<dbReference type="KEGG" id="mbet:N8K70_13435"/>
<dbReference type="InterPro" id="IPR048502">
    <property type="entry name" value="NamZ_N"/>
</dbReference>
<dbReference type="InterPro" id="IPR048503">
    <property type="entry name" value="NamZ_C"/>
</dbReference>
<dbReference type="RefSeq" id="WP_317138853.1">
    <property type="nucleotide sequence ID" value="NZ_CP118157.1"/>
</dbReference>
<proteinExistence type="predicted"/>
<reference evidence="3 4" key="1">
    <citation type="submission" date="2023-02" db="EMBL/GenBank/DDBJ databases">
        <title>Microbacterium betulae sp. nov., isolated from birch wood.</title>
        <authorList>
            <person name="Pasciak M."/>
            <person name="Pawlik K.J."/>
            <person name="Martynowski D."/>
            <person name="Laczmanski L."/>
            <person name="Ciekot J."/>
            <person name="Szponar B."/>
            <person name="Wojcik-Fatla A."/>
            <person name="Mackiewicz B."/>
            <person name="Farian E."/>
            <person name="Cholewa G."/>
            <person name="Cholewa A."/>
            <person name="Dutkiewicz J."/>
        </authorList>
    </citation>
    <scope>NUCLEOTIDE SEQUENCE [LARGE SCALE GENOMIC DNA]</scope>
    <source>
        <strain evidence="3 4">AB</strain>
    </source>
</reference>
<sequence length="388" mass="42050">MRLGVDRLLDDTHAGARWRGKRLGMVTNDLALTSDLTRGREALVEAGWRFDVLFGPEHGLSGRAREGEHVGDIADAATGVPVRSLYGEHVRPAAEDVAPLDALLIDLPDVGSRFYTYIWTMSHVLEACADAGTPVVVLDRPNPIGGDVGRAEGPVLDESIASLVGRWPLPIRHGLTIGELARHWVRTRAIDLELDVVELQGWSRHETAIGRSDLTWMPPSPNIPTAATALLYPGTCLVEGVNVAEGRSTAVPFRVLAAPFIDGERYAARVNEERLPGVRAVPYGFTPLVRDHAGVPCEGVILHVTDAEVLRPVRTGVRLLSLLAEMHPGLLEERPGVPVPGESDASPLEKLFGVRGAFAQIVSGEWDDPARLAVPDWLDAAEPDLLYR</sequence>
<keyword evidence="4" id="KW-1185">Reference proteome</keyword>
<feature type="domain" description="Peptidoglycan beta-N-acetylmuramidase NamZ N-terminal" evidence="1">
    <location>
        <begin position="24"/>
        <end position="226"/>
    </location>
</feature>
<feature type="domain" description="Peptidoglycan beta-N-acetylmuramidase NamZ C-terminal" evidence="2">
    <location>
        <begin position="230"/>
        <end position="362"/>
    </location>
</feature>
<evidence type="ECO:0000259" key="2">
    <source>
        <dbReference type="Pfam" id="PF20732"/>
    </source>
</evidence>
<accession>A0AA97I498</accession>
<evidence type="ECO:0000259" key="1">
    <source>
        <dbReference type="Pfam" id="PF07075"/>
    </source>
</evidence>
<dbReference type="GO" id="GO:0033922">
    <property type="term" value="F:peptidoglycan beta-N-acetylmuramidase activity"/>
    <property type="evidence" value="ECO:0007669"/>
    <property type="project" value="InterPro"/>
</dbReference>
<dbReference type="Pfam" id="PF20732">
    <property type="entry name" value="NamZ_C"/>
    <property type="match status" value="1"/>
</dbReference>